<feature type="transmembrane region" description="Helical" evidence="7">
    <location>
        <begin position="359"/>
        <end position="383"/>
    </location>
</feature>
<dbReference type="EMBL" id="MSFM01000007">
    <property type="protein sequence ID" value="PKY03533.1"/>
    <property type="molecule type" value="Genomic_DNA"/>
</dbReference>
<protein>
    <recommendedName>
        <fullName evidence="7">Solute carrier family 40 member</fullName>
    </recommendedName>
</protein>
<evidence type="ECO:0000256" key="6">
    <source>
        <dbReference type="ARBA" id="ARBA00023136"/>
    </source>
</evidence>
<proteinExistence type="inferred from homology"/>
<comment type="similarity">
    <text evidence="2 7">Belongs to the ferroportin (FP) (TC 2.A.100) family. SLC40A subfamily.</text>
</comment>
<evidence type="ECO:0000256" key="7">
    <source>
        <dbReference type="RuleBase" id="RU365065"/>
    </source>
</evidence>
<keyword evidence="3 7" id="KW-0813">Transport</keyword>
<keyword evidence="9" id="KW-1185">Reference proteome</keyword>
<gene>
    <name evidence="8" type="ORF">P168DRAFT_269833</name>
</gene>
<comment type="caution">
    <text evidence="8">The sequence shown here is derived from an EMBL/GenBank/DDBJ whole genome shotgun (WGS) entry which is preliminary data.</text>
</comment>
<dbReference type="RefSeq" id="XP_024692127.1">
    <property type="nucleotide sequence ID" value="XM_024835164.1"/>
</dbReference>
<dbReference type="GO" id="GO:0016020">
    <property type="term" value="C:membrane"/>
    <property type="evidence" value="ECO:0007669"/>
    <property type="project" value="UniProtKB-SubCell"/>
</dbReference>
<dbReference type="Proteomes" id="UP000234254">
    <property type="component" value="Unassembled WGS sequence"/>
</dbReference>
<dbReference type="PANTHER" id="PTHR11660:SF57">
    <property type="entry name" value="SOLUTE CARRIER FAMILY 40 MEMBER"/>
    <property type="match status" value="1"/>
</dbReference>
<dbReference type="VEuPathDB" id="FungiDB:P168DRAFT_269833"/>
<dbReference type="GO" id="GO:0005381">
    <property type="term" value="F:iron ion transmembrane transporter activity"/>
    <property type="evidence" value="ECO:0007669"/>
    <property type="project" value="UniProtKB-UniRule"/>
</dbReference>
<dbReference type="AlphaFoldDB" id="A0A2I1D0Y3"/>
<name>A0A2I1D0Y3_ASPC2</name>
<dbReference type="PANTHER" id="PTHR11660">
    <property type="entry name" value="SOLUTE CARRIER FAMILY 40 MEMBER"/>
    <property type="match status" value="1"/>
</dbReference>
<feature type="transmembrane region" description="Helical" evidence="7">
    <location>
        <begin position="60"/>
        <end position="82"/>
    </location>
</feature>
<feature type="transmembrane region" description="Helical" evidence="7">
    <location>
        <begin position="103"/>
        <end position="132"/>
    </location>
</feature>
<comment type="caution">
    <text evidence="7">Lacks conserved residue(s) required for the propagation of feature annotation.</text>
</comment>
<dbReference type="InterPro" id="IPR009716">
    <property type="entry name" value="Ferroportin-1"/>
</dbReference>
<keyword evidence="7" id="KW-0406">Ion transport</keyword>
<keyword evidence="5 7" id="KW-1133">Transmembrane helix</keyword>
<reference evidence="8" key="1">
    <citation type="submission" date="2016-12" db="EMBL/GenBank/DDBJ databases">
        <title>The genomes of Aspergillus section Nigri reveals drivers in fungal speciation.</title>
        <authorList>
            <consortium name="DOE Joint Genome Institute"/>
            <person name="Vesth T.C."/>
            <person name="Nybo J."/>
            <person name="Theobald S."/>
            <person name="Brandl J."/>
            <person name="Frisvad J.C."/>
            <person name="Nielsen K.F."/>
            <person name="Lyhne E.K."/>
            <person name="Kogle M.E."/>
            <person name="Kuo A."/>
            <person name="Riley R."/>
            <person name="Clum A."/>
            <person name="Nolan M."/>
            <person name="Lipzen A."/>
            <person name="Salamov A."/>
            <person name="Henrissat B."/>
            <person name="Wiebenga A."/>
            <person name="De vries R.P."/>
            <person name="Grigoriev I.V."/>
            <person name="Mortensen U.H."/>
            <person name="Andersen M.R."/>
            <person name="Baker S.E."/>
        </authorList>
    </citation>
    <scope>NUCLEOTIDE SEQUENCE</scope>
    <source>
        <strain evidence="8">IBT 28561</strain>
    </source>
</reference>
<dbReference type="OrthoDB" id="648861at2759"/>
<dbReference type="GeneID" id="36542688"/>
<evidence type="ECO:0000256" key="4">
    <source>
        <dbReference type="ARBA" id="ARBA00022692"/>
    </source>
</evidence>
<comment type="function">
    <text evidence="7">May be involved in iron transport and iron homeostasis.</text>
</comment>
<evidence type="ECO:0000256" key="1">
    <source>
        <dbReference type="ARBA" id="ARBA00004141"/>
    </source>
</evidence>
<dbReference type="InterPro" id="IPR036259">
    <property type="entry name" value="MFS_trans_sf"/>
</dbReference>
<evidence type="ECO:0000313" key="8">
    <source>
        <dbReference type="EMBL" id="PKY03533.1"/>
    </source>
</evidence>
<evidence type="ECO:0000256" key="5">
    <source>
        <dbReference type="ARBA" id="ARBA00022989"/>
    </source>
</evidence>
<dbReference type="Gene3D" id="1.20.1250.20">
    <property type="entry name" value="MFS general substrate transporter like domains"/>
    <property type="match status" value="1"/>
</dbReference>
<dbReference type="CDD" id="cd17480">
    <property type="entry name" value="MFS_SLC40A1_like"/>
    <property type="match status" value="1"/>
</dbReference>
<comment type="subcellular location">
    <subcellularLocation>
        <location evidence="1 7">Membrane</location>
        <topology evidence="1 7">Multi-pass membrane protein</topology>
    </subcellularLocation>
</comment>
<sequence>MPDLPPYDPPEALPLLQTPSPSPSPVLLRLYASHALSTWTSRMFEFGAVLFLASIFPDTLLYASIYALCRSFSVVVLSAWLGEVVDRSDRLWAIRMSIVWQRIPVIASCVCFLFLMNGVLPPVFFAAAVLLACVEKLAATANTVAVERDWAIVVSDALHMPRHVGLELNASMRRIDLFCKLVAPVVISLVDGLSTRLAVWVVLGVNASCVLVEYLAIDQVYKAVPQLERLPTGESDTANVEPRETIRISAVFKQAATPWREYVESSVFLPSLALSLLYLTVLSFGPTMVTYLLHTSFTPLQVSVMRVGAVAAELSGTWAAPLLMNRIGPIRSGLWFLNWQLGSLAAAVAAFAWTNSQSLVVAASLIAGVALSRIGLWGFDLSVQYLVQENVEAHTRARFSATEMALQNIAELLSFATTIAFPRPEDFRYPVFISFGAITMAAVCFAAYVRKERGHLLHMSRCLDKRTGPAQQILDPR</sequence>
<dbReference type="Pfam" id="PF06963">
    <property type="entry name" value="FPN1"/>
    <property type="match status" value="1"/>
</dbReference>
<accession>A0A2I1D0Y3</accession>
<organism evidence="8 9">
    <name type="scientific">Aspergillus campestris (strain IBT 28561)</name>
    <dbReference type="NCBI Taxonomy" id="1392248"/>
    <lineage>
        <taxon>Eukaryota</taxon>
        <taxon>Fungi</taxon>
        <taxon>Dikarya</taxon>
        <taxon>Ascomycota</taxon>
        <taxon>Pezizomycotina</taxon>
        <taxon>Eurotiomycetes</taxon>
        <taxon>Eurotiomycetidae</taxon>
        <taxon>Eurotiales</taxon>
        <taxon>Aspergillaceae</taxon>
        <taxon>Aspergillus</taxon>
        <taxon>Aspergillus subgen. Circumdati</taxon>
    </lineage>
</organism>
<keyword evidence="4 7" id="KW-0812">Transmembrane</keyword>
<keyword evidence="6 7" id="KW-0472">Membrane</keyword>
<evidence type="ECO:0000256" key="3">
    <source>
        <dbReference type="ARBA" id="ARBA00022448"/>
    </source>
</evidence>
<dbReference type="SUPFAM" id="SSF103473">
    <property type="entry name" value="MFS general substrate transporter"/>
    <property type="match status" value="1"/>
</dbReference>
<feature type="transmembrane region" description="Helical" evidence="7">
    <location>
        <begin position="267"/>
        <end position="292"/>
    </location>
</feature>
<feature type="transmembrane region" description="Helical" evidence="7">
    <location>
        <begin position="197"/>
        <end position="217"/>
    </location>
</feature>
<evidence type="ECO:0000313" key="9">
    <source>
        <dbReference type="Proteomes" id="UP000234254"/>
    </source>
</evidence>
<evidence type="ECO:0000256" key="2">
    <source>
        <dbReference type="ARBA" id="ARBA00006279"/>
    </source>
</evidence>
<feature type="transmembrane region" description="Helical" evidence="7">
    <location>
        <begin position="335"/>
        <end position="353"/>
    </location>
</feature>
<feature type="transmembrane region" description="Helical" evidence="7">
    <location>
        <begin position="427"/>
        <end position="449"/>
    </location>
</feature>